<dbReference type="EMBL" id="JACCFH010000001">
    <property type="protein sequence ID" value="NYG34208.1"/>
    <property type="molecule type" value="Genomic_DNA"/>
</dbReference>
<keyword evidence="2" id="KW-1133">Transmembrane helix</keyword>
<dbReference type="AlphaFoldDB" id="A0A7Y9R296"/>
<accession>A0A7Y9R296</accession>
<proteinExistence type="predicted"/>
<evidence type="ECO:0000256" key="2">
    <source>
        <dbReference type="SAM" id="Phobius"/>
    </source>
</evidence>
<keyword evidence="2" id="KW-0812">Transmembrane</keyword>
<dbReference type="Proteomes" id="UP000518288">
    <property type="component" value="Unassembled WGS sequence"/>
</dbReference>
<name>A0A7Y9R296_9BURK</name>
<feature type="transmembrane region" description="Helical" evidence="2">
    <location>
        <begin position="7"/>
        <end position="27"/>
    </location>
</feature>
<protein>
    <submittedName>
        <fullName evidence="3">Methyl-accepting chemotaxis protein</fullName>
    </submittedName>
</protein>
<keyword evidence="2" id="KW-0472">Membrane</keyword>
<evidence type="ECO:0000313" key="3">
    <source>
        <dbReference type="EMBL" id="NYG34208.1"/>
    </source>
</evidence>
<evidence type="ECO:0000313" key="4">
    <source>
        <dbReference type="Proteomes" id="UP000518288"/>
    </source>
</evidence>
<evidence type="ECO:0000256" key="1">
    <source>
        <dbReference type="SAM" id="MobiDB-lite"/>
    </source>
</evidence>
<reference evidence="3 4" key="1">
    <citation type="submission" date="2020-07" db="EMBL/GenBank/DDBJ databases">
        <title>Genomic Encyclopedia of Archaeal and Bacterial Type Strains, Phase II (KMG-II): from individual species to whole genera.</title>
        <authorList>
            <person name="Goeker M."/>
        </authorList>
    </citation>
    <scope>NUCLEOTIDE SEQUENCE [LARGE SCALE GENOMIC DNA]</scope>
    <source>
        <strain evidence="3 4">DSM 21226</strain>
    </source>
</reference>
<dbReference type="SUPFAM" id="SSF158472">
    <property type="entry name" value="HAMP domain-like"/>
    <property type="match status" value="1"/>
</dbReference>
<keyword evidence="4" id="KW-1185">Reference proteome</keyword>
<feature type="region of interest" description="Disordered" evidence="1">
    <location>
        <begin position="117"/>
        <end position="175"/>
    </location>
</feature>
<comment type="caution">
    <text evidence="3">The sequence shown here is derived from an EMBL/GenBank/DDBJ whole genome shotgun (WGS) entry which is preliminary data.</text>
</comment>
<organism evidence="3 4">
    <name type="scientific">Sphaerotilus montanus</name>
    <dbReference type="NCBI Taxonomy" id="522889"/>
    <lineage>
        <taxon>Bacteria</taxon>
        <taxon>Pseudomonadati</taxon>
        <taxon>Pseudomonadota</taxon>
        <taxon>Betaproteobacteria</taxon>
        <taxon>Burkholderiales</taxon>
        <taxon>Sphaerotilaceae</taxon>
        <taxon>Sphaerotilus</taxon>
    </lineage>
</organism>
<sequence length="175" mass="18366">MSIQTRLVLGTMVPLGFAAAGMGMAWVPAITGSASAGRFELLSVALLFVAIGTGLVLLQVNTQAVQRPLEDASAMTKALMQGQYGVHVRVNRLDETGQLLVALEQLGDYLAVMLPEPDDEASGRSRHTGPTTGALERIAEQLRGDEDRSAAPTAVLPKASPTPSPAHLRLLTAQA</sequence>
<dbReference type="Gene3D" id="6.10.340.10">
    <property type="match status" value="1"/>
</dbReference>
<feature type="transmembrane region" description="Helical" evidence="2">
    <location>
        <begin position="39"/>
        <end position="58"/>
    </location>
</feature>
<dbReference type="RefSeq" id="WP_179634886.1">
    <property type="nucleotide sequence ID" value="NZ_JACCFH010000001.1"/>
</dbReference>
<gene>
    <name evidence="3" type="ORF">BDD16_003194</name>
</gene>
<dbReference type="CDD" id="cd06225">
    <property type="entry name" value="HAMP"/>
    <property type="match status" value="1"/>
</dbReference>
<feature type="compositionally biased region" description="Basic and acidic residues" evidence="1">
    <location>
        <begin position="137"/>
        <end position="149"/>
    </location>
</feature>